<dbReference type="Pfam" id="PF13245">
    <property type="entry name" value="AAA_19"/>
    <property type="match status" value="1"/>
</dbReference>
<dbReference type="Proteomes" id="UP001524383">
    <property type="component" value="Unassembled WGS sequence"/>
</dbReference>
<dbReference type="Gene3D" id="3.40.50.300">
    <property type="entry name" value="P-loop containing nucleotide triphosphate hydrolases"/>
    <property type="match status" value="2"/>
</dbReference>
<dbReference type="Pfam" id="PF08378">
    <property type="entry name" value="NERD"/>
    <property type="match status" value="1"/>
</dbReference>
<dbReference type="InterPro" id="IPR011528">
    <property type="entry name" value="NERD"/>
</dbReference>
<evidence type="ECO:0000313" key="3">
    <source>
        <dbReference type="Proteomes" id="UP001524383"/>
    </source>
</evidence>
<reference evidence="2 3" key="1">
    <citation type="submission" date="2019-08" db="EMBL/GenBank/DDBJ databases">
        <authorList>
            <person name="Chen S.-C."/>
            <person name="Lai M.-C."/>
            <person name="You Y.-T."/>
        </authorList>
    </citation>
    <scope>NUCLEOTIDE SEQUENCE [LARGE SCALE GENOMIC DNA]</scope>
    <source>
        <strain evidence="2 3">P2F9704a</strain>
    </source>
</reference>
<evidence type="ECO:0000313" key="2">
    <source>
        <dbReference type="EMBL" id="MCQ1539519.1"/>
    </source>
</evidence>
<accession>A0ABD4TP25</accession>
<name>A0ABD4TP25_9EURY</name>
<gene>
    <name evidence="2" type="ORF">FTO68_11075</name>
</gene>
<evidence type="ECO:0000259" key="1">
    <source>
        <dbReference type="Pfam" id="PF08378"/>
    </source>
</evidence>
<dbReference type="PANTHER" id="PTHR11070">
    <property type="entry name" value="UVRD / RECB / PCRA DNA HELICASE FAMILY MEMBER"/>
    <property type="match status" value="1"/>
</dbReference>
<dbReference type="RefSeq" id="WP_255333488.1">
    <property type="nucleotide sequence ID" value="NZ_VOTZ01000035.1"/>
</dbReference>
<dbReference type="InterPro" id="IPR000212">
    <property type="entry name" value="DNA_helicase_UvrD/REP"/>
</dbReference>
<comment type="caution">
    <text evidence="2">The sequence shown here is derived from an EMBL/GenBank/DDBJ whole genome shotgun (WGS) entry which is preliminary data.</text>
</comment>
<dbReference type="AlphaFoldDB" id="A0ABD4TP25"/>
<sequence>MMRTEWRYPEYHPHRDKDLIAMATMWPRKLTPDILADPGRRAEKKVYDKLAEVLEDPFAVFYSRPWLGTLKNGKPIDGECDFVVGHPDYGFLTIEVKGGGIAYDPASDTWTSTDRNRCTWDIKNPVKQAVESKHQILKKCQAHPKWGYRHTGISHGVILPDIPAIDGDLGADMPRNILCCMDEFESDLRFWILDLLDAEMASDYRQKPLGQDGMAILEEILAHPFQLNVPLHRVIKDDEKVIETLTPLQYQILAGFSNTRRVAISGSAGTGKTILAMEEAHRCIQAGERVLLTCYNRPLSEYMKKIIGSPDLLMTGNYHKVCDEIFREAGIKVDMETIDSRLFLEKYPAHLLEALESLPKRRFDTIIIDEGQDFPPLLLKSLESALDPDGKQKIRLFYDNNQDVYHNQGRYLEQLYEIPFTLSLNLRNTQRIHEIARLFYKGQETTAIGPPGLEVEWIEAGTPALARQKLEAYIHTLVEKEQIPPSDIAVLISTRDDREKYSTGREIGGQQYQFCNERFVNGNTDSIIFDSVKRFKGLESPVAIVVLDDALINSDEMLYVAFSRARMLLTVVGSRVMMEKIRGKVGELEEV</sequence>
<dbReference type="SUPFAM" id="SSF52540">
    <property type="entry name" value="P-loop containing nucleoside triphosphate hydrolases"/>
    <property type="match status" value="1"/>
</dbReference>
<protein>
    <submittedName>
        <fullName evidence="2">AAA family ATPase</fullName>
    </submittedName>
</protein>
<organism evidence="2 3">
    <name type="scientific">Methanocalculus taiwanensis</name>
    <dbReference type="NCBI Taxonomy" id="106207"/>
    <lineage>
        <taxon>Archaea</taxon>
        <taxon>Methanobacteriati</taxon>
        <taxon>Methanobacteriota</taxon>
        <taxon>Stenosarchaea group</taxon>
        <taxon>Methanomicrobia</taxon>
        <taxon>Methanomicrobiales</taxon>
        <taxon>Methanocalculaceae</taxon>
        <taxon>Methanocalculus</taxon>
    </lineage>
</organism>
<proteinExistence type="predicted"/>
<dbReference type="EMBL" id="VOTZ01000035">
    <property type="protein sequence ID" value="MCQ1539519.1"/>
    <property type="molecule type" value="Genomic_DNA"/>
</dbReference>
<feature type="domain" description="NERD" evidence="1">
    <location>
        <begin position="39"/>
        <end position="140"/>
    </location>
</feature>
<keyword evidence="3" id="KW-1185">Reference proteome</keyword>
<dbReference type="InterPro" id="IPR027417">
    <property type="entry name" value="P-loop_NTPase"/>
</dbReference>